<accession>A0A0F9RVK4</accession>
<organism evidence="1">
    <name type="scientific">marine sediment metagenome</name>
    <dbReference type="NCBI Taxonomy" id="412755"/>
    <lineage>
        <taxon>unclassified sequences</taxon>
        <taxon>metagenomes</taxon>
        <taxon>ecological metagenomes</taxon>
    </lineage>
</organism>
<comment type="caution">
    <text evidence="1">The sequence shown here is derived from an EMBL/GenBank/DDBJ whole genome shotgun (WGS) entry which is preliminary data.</text>
</comment>
<name>A0A0F9RVK4_9ZZZZ</name>
<dbReference type="AlphaFoldDB" id="A0A0F9RVK4"/>
<evidence type="ECO:0008006" key="2">
    <source>
        <dbReference type="Google" id="ProtNLM"/>
    </source>
</evidence>
<proteinExistence type="predicted"/>
<dbReference type="EMBL" id="LAZR01002525">
    <property type="protein sequence ID" value="KKN28921.1"/>
    <property type="molecule type" value="Genomic_DNA"/>
</dbReference>
<gene>
    <name evidence="1" type="ORF">LCGC14_0849420</name>
</gene>
<reference evidence="1" key="1">
    <citation type="journal article" date="2015" name="Nature">
        <title>Complex archaea that bridge the gap between prokaryotes and eukaryotes.</title>
        <authorList>
            <person name="Spang A."/>
            <person name="Saw J.H."/>
            <person name="Jorgensen S.L."/>
            <person name="Zaremba-Niedzwiedzka K."/>
            <person name="Martijn J."/>
            <person name="Lind A.E."/>
            <person name="van Eijk R."/>
            <person name="Schleper C."/>
            <person name="Guy L."/>
            <person name="Ettema T.J."/>
        </authorList>
    </citation>
    <scope>NUCLEOTIDE SEQUENCE</scope>
</reference>
<protein>
    <recommendedName>
        <fullName evidence="2">Large polyvalent protein associated domain-containing protein</fullName>
    </recommendedName>
</protein>
<evidence type="ECO:0000313" key="1">
    <source>
        <dbReference type="EMBL" id="KKN28921.1"/>
    </source>
</evidence>
<feature type="non-terminal residue" evidence="1">
    <location>
        <position position="1252"/>
    </location>
</feature>
<sequence length="1252" mass="139076">MAQDPRVRTLFPEVPGEFILRDPFGNEVMRVPWMQTPAPAPVEPPGMVESAIKRGTLNTASDFTNTAGLIAETLGSDEYAQGFYEKAEEFALRSQQYKPSIGRVENIQSAGDLGVFLVETLIEQAPMLASLLIPGGLVTKGAQLAGMGVKGASLAGASAAFLSDVGLQTGESTSIARESGASPVDVYVIGSGLGKAALDFVPLIAIAKRLGLAKNLPIGQSIERTLIGKLAEGGFIRRAVGHAGAIVAREVPTETAQEALNIALQRALQEYSGDLTPDEVSQLVNAAAGAAAFGLLGIPAAIRRPAPEPGPSEDTPPEVNVQPAETSEILKVALVEGEDPTSYELHGEVSVEPDIAPQAQLGEFFDIVPLVDPKLPKLDPIAAEPLQREAAQLAIVEEAALSDTAYYIDMNGDMISSLPSDPMLEQEGGTDPISVGLELTREQLEVASHYPQYLDSDPSTPEGQSIAALHPGLQNLYALRESISTDDDNYRSTDGQMKVAAQKKLDGIDARIARLQTNLGLQPVEMESKPSTPENVQQGEVFTETPPAALTESQKARLELLAEKEQLEGLSQEEMDTYAELIGIATGEFGPIERQKQTQAQLTETAELATEVRGAETVRVRTRIGTKGEPGKGISNEKAQTLLTEFSRRFRYGPKVRLLSRDHPEARARRKRYKKEIRGWWDPKAAGTINIVPTNHFTEKDLLSTYLHETLAHYGMNTFLTVNEQHEILRDIVRNPPPGFDVSAIRAEAFARGETAALWVEAEEYIAKVAESAILDPNNSVVQMPWWKRMIAKIRRFLRQHTKFAWSDNDIMYMLRDTSKVLTGRITPRNLTEDRNIFSADNEMMRLFGEDIAEGAEEAIDSLTKVWGAKFAKLFYTPLQFSTQYPVPGGQEFLEFVQQWWARKRILTDEAAQIVEEFQLFGPRDQTKLSEAILKVNIRSDELQRKLTPAEQAEVFKEVGIENDTALIKIWQKMDKSFVDVIADLRKGIETNAIRTRGDKNSKKKLTREQAVAFQKQYTKALAGTAADRKAMWQALGAPTMLRLAEINDEMHQLENRNYFPRMRFGNWAITIRAKKDLSFEGRSYHGPRAQTRGEVVYFETFEDSPAQQSAFKQLKKEFPETSYQMQLGKISDHEFHFMGVMSPQLYEQLVAKIPDMNEAQKEVLRELYFRQAPGRSFLRHLTRRKGIAGYSDDVLRVYSSYMMNVANHIARLEYHIDMNEQLGVITENAANVTPDARIAGVVREYFEDTFD</sequence>